<feature type="modified residue" description="N6-(pyridoxal phosphate)lysine" evidence="5">
    <location>
        <position position="47"/>
    </location>
</feature>
<proteinExistence type="inferred from homology"/>
<feature type="domain" description="Tryptophan synthase beta chain-like PALP" evidence="6">
    <location>
        <begin position="7"/>
        <end position="308"/>
    </location>
</feature>
<keyword evidence="3 5" id="KW-0663">Pyridoxal phosphate</keyword>
<dbReference type="SUPFAM" id="SSF53686">
    <property type="entry name" value="Tryptophan synthase beta subunit-like PLP-dependent enzymes"/>
    <property type="match status" value="1"/>
</dbReference>
<dbReference type="RefSeq" id="WP_109339371.1">
    <property type="nucleotide sequence ID" value="NZ_CP029347.1"/>
</dbReference>
<sequence length="322" mass="34647">MPNIDKVSLAHLPTPLEFLPRLTEALGGPDIWIKRDDQTGLALGGNKTRKLEYLLGDALTSGADTIVTAGAIQSNHCRQTAAAAAKLGLDCHLVLGSEPPDTVTGNLLLDQLFGAKLHWAGRERRGEPLSELVSELKAQGRSPYLVPYGGSNPIGALGYVEAIKELKQQNGPEFSHILFASCSGGTHAGMLAGQAKYGLNSKILGIRIDKQDPMDGPYEQQLTKLTQQTTRLLTPEVTTDKVQLNNDYMAGGYAVLGQQEVEAIQMLARTEGILLDPVYSGRAFAGLVDLVQQGFFDSDKPVLFWHTGGSPALFAYHQQLSA</sequence>
<gene>
    <name evidence="7" type="ORF">HMF8227_01275</name>
</gene>
<evidence type="ECO:0000256" key="2">
    <source>
        <dbReference type="ARBA" id="ARBA00008639"/>
    </source>
</evidence>
<dbReference type="GO" id="GO:0008660">
    <property type="term" value="F:1-aminocyclopropane-1-carboxylate deaminase activity"/>
    <property type="evidence" value="ECO:0007669"/>
    <property type="project" value="UniProtKB-EC"/>
</dbReference>
<evidence type="ECO:0000256" key="3">
    <source>
        <dbReference type="ARBA" id="ARBA00022898"/>
    </source>
</evidence>
<dbReference type="InterPro" id="IPR036052">
    <property type="entry name" value="TrpB-like_PALP_sf"/>
</dbReference>
<organism evidence="7 8">
    <name type="scientific">Saliniradius amylolyticus</name>
    <dbReference type="NCBI Taxonomy" id="2183582"/>
    <lineage>
        <taxon>Bacteria</taxon>
        <taxon>Pseudomonadati</taxon>
        <taxon>Pseudomonadota</taxon>
        <taxon>Gammaproteobacteria</taxon>
        <taxon>Alteromonadales</taxon>
        <taxon>Alteromonadaceae</taxon>
        <taxon>Saliniradius</taxon>
    </lineage>
</organism>
<accession>A0A2S2E288</accession>
<evidence type="ECO:0000256" key="1">
    <source>
        <dbReference type="ARBA" id="ARBA00001933"/>
    </source>
</evidence>
<evidence type="ECO:0000256" key="5">
    <source>
        <dbReference type="PIRSR" id="PIRSR006278-2"/>
    </source>
</evidence>
<dbReference type="EC" id="3.5.99.7" evidence="7"/>
<evidence type="ECO:0000256" key="4">
    <source>
        <dbReference type="PIRSR" id="PIRSR006278-1"/>
    </source>
</evidence>
<evidence type="ECO:0000259" key="6">
    <source>
        <dbReference type="Pfam" id="PF00291"/>
    </source>
</evidence>
<dbReference type="InterPro" id="IPR005966">
    <property type="entry name" value="D-Cys_desShydrase"/>
</dbReference>
<dbReference type="OrthoDB" id="9801249at2"/>
<comment type="cofactor">
    <cofactor evidence="1">
        <name>pyridoxal 5'-phosphate</name>
        <dbReference type="ChEBI" id="CHEBI:597326"/>
    </cofactor>
</comment>
<dbReference type="InterPro" id="IPR027278">
    <property type="entry name" value="ACCD_DCysDesulf"/>
</dbReference>
<dbReference type="PANTHER" id="PTHR43780">
    <property type="entry name" value="1-AMINOCYCLOPROPANE-1-CARBOXYLATE DEAMINASE-RELATED"/>
    <property type="match status" value="1"/>
</dbReference>
<dbReference type="Pfam" id="PF00291">
    <property type="entry name" value="PALP"/>
    <property type="match status" value="1"/>
</dbReference>
<dbReference type="PANTHER" id="PTHR43780:SF2">
    <property type="entry name" value="1-AMINOCYCLOPROPANE-1-CARBOXYLATE DEAMINASE-RELATED"/>
    <property type="match status" value="1"/>
</dbReference>
<name>A0A2S2E288_9ALTE</name>
<dbReference type="EMBL" id="CP029347">
    <property type="protein sequence ID" value="AWL11753.1"/>
    <property type="molecule type" value="Genomic_DNA"/>
</dbReference>
<dbReference type="NCBIfam" id="TIGR01275">
    <property type="entry name" value="ACC_deam_rel"/>
    <property type="match status" value="1"/>
</dbReference>
<dbReference type="KEGG" id="salh:HMF8227_01275"/>
<dbReference type="InterPro" id="IPR001926">
    <property type="entry name" value="TrpB-like_PALP"/>
</dbReference>
<keyword evidence="8" id="KW-1185">Reference proteome</keyword>
<reference evidence="7 8" key="1">
    <citation type="submission" date="2018-05" db="EMBL/GenBank/DDBJ databases">
        <title>Salinimonas sp. HMF8227 Genome sequencing and assembly.</title>
        <authorList>
            <person name="Kang H."/>
            <person name="Kang J."/>
            <person name="Cha I."/>
            <person name="Kim H."/>
            <person name="Joh K."/>
        </authorList>
    </citation>
    <scope>NUCLEOTIDE SEQUENCE [LARGE SCALE GENOMIC DNA]</scope>
    <source>
        <strain evidence="7 8">HMF8227</strain>
    </source>
</reference>
<protein>
    <submittedName>
        <fullName evidence="7">1-aminocyclopropane-1-carboxylate deaminase</fullName>
        <ecNumber evidence="7">3.5.99.7</ecNumber>
    </submittedName>
</protein>
<evidence type="ECO:0000313" key="7">
    <source>
        <dbReference type="EMBL" id="AWL11753.1"/>
    </source>
</evidence>
<dbReference type="AlphaFoldDB" id="A0A2S2E288"/>
<dbReference type="Proteomes" id="UP000245728">
    <property type="component" value="Chromosome"/>
</dbReference>
<dbReference type="Gene3D" id="3.40.50.1100">
    <property type="match status" value="2"/>
</dbReference>
<dbReference type="GO" id="GO:0019148">
    <property type="term" value="F:D-cysteine desulfhydrase activity"/>
    <property type="evidence" value="ECO:0007669"/>
    <property type="project" value="TreeGrafter"/>
</dbReference>
<feature type="active site" description="Nucleophile" evidence="4">
    <location>
        <position position="74"/>
    </location>
</feature>
<keyword evidence="7" id="KW-0378">Hydrolase</keyword>
<comment type="similarity">
    <text evidence="2">Belongs to the ACC deaminase/D-cysteine desulfhydrase family.</text>
</comment>
<dbReference type="PIRSF" id="PIRSF006278">
    <property type="entry name" value="ACCD_DCysDesulf"/>
    <property type="match status" value="1"/>
</dbReference>
<evidence type="ECO:0000313" key="8">
    <source>
        <dbReference type="Proteomes" id="UP000245728"/>
    </source>
</evidence>